<dbReference type="CDD" id="cd07307">
    <property type="entry name" value="BAR"/>
    <property type="match status" value="1"/>
</dbReference>
<feature type="compositionally biased region" description="Polar residues" evidence="1">
    <location>
        <begin position="381"/>
        <end position="392"/>
    </location>
</feature>
<dbReference type="Gramene" id="AET2Gv20648000.2">
    <property type="protein sequence ID" value="AET2Gv20648000.2"/>
    <property type="gene ID" value="AET2Gv20648000"/>
</dbReference>
<keyword evidence="3" id="KW-1185">Reference proteome</keyword>
<dbReference type="Gene3D" id="1.20.1270.60">
    <property type="entry name" value="Arfaptin homology (AH) domain/BAR domain"/>
    <property type="match status" value="1"/>
</dbReference>
<feature type="region of interest" description="Disordered" evidence="1">
    <location>
        <begin position="447"/>
        <end position="491"/>
    </location>
</feature>
<dbReference type="EnsemblPlants" id="AET2Gv20648000.2">
    <property type="protein sequence ID" value="AET2Gv20648000.2"/>
    <property type="gene ID" value="AET2Gv20648000"/>
</dbReference>
<dbReference type="AlphaFoldDB" id="A0A453BVK9"/>
<dbReference type="InterPro" id="IPR027267">
    <property type="entry name" value="AH/BAR_dom_sf"/>
</dbReference>
<protein>
    <recommendedName>
        <fullName evidence="4">BAR domain-containing protein</fullName>
    </recommendedName>
</protein>
<evidence type="ECO:0000256" key="1">
    <source>
        <dbReference type="SAM" id="MobiDB-lite"/>
    </source>
</evidence>
<dbReference type="InterPro" id="IPR037488">
    <property type="entry name" value="At2g33490-like"/>
</dbReference>
<reference evidence="3" key="2">
    <citation type="journal article" date="2017" name="Nat. Plants">
        <title>The Aegilops tauschii genome reveals multiple impacts of transposons.</title>
        <authorList>
            <person name="Zhao G."/>
            <person name="Zou C."/>
            <person name="Li K."/>
            <person name="Wang K."/>
            <person name="Li T."/>
            <person name="Gao L."/>
            <person name="Zhang X."/>
            <person name="Wang H."/>
            <person name="Yang Z."/>
            <person name="Liu X."/>
            <person name="Jiang W."/>
            <person name="Mao L."/>
            <person name="Kong X."/>
            <person name="Jiao Y."/>
            <person name="Jia J."/>
        </authorList>
    </citation>
    <scope>NUCLEOTIDE SEQUENCE [LARGE SCALE GENOMIC DNA]</scope>
    <source>
        <strain evidence="3">cv. AL8/78</strain>
    </source>
</reference>
<reference evidence="2" key="3">
    <citation type="journal article" date="2017" name="Nature">
        <title>Genome sequence of the progenitor of the wheat D genome Aegilops tauschii.</title>
        <authorList>
            <person name="Luo M.C."/>
            <person name="Gu Y.Q."/>
            <person name="Puiu D."/>
            <person name="Wang H."/>
            <person name="Twardziok S.O."/>
            <person name="Deal K.R."/>
            <person name="Huo N."/>
            <person name="Zhu T."/>
            <person name="Wang L."/>
            <person name="Wang Y."/>
            <person name="McGuire P.E."/>
            <person name="Liu S."/>
            <person name="Long H."/>
            <person name="Ramasamy R.K."/>
            <person name="Rodriguez J.C."/>
            <person name="Van S.L."/>
            <person name="Yuan L."/>
            <person name="Wang Z."/>
            <person name="Xia Z."/>
            <person name="Xiao L."/>
            <person name="Anderson O.D."/>
            <person name="Ouyang S."/>
            <person name="Liang Y."/>
            <person name="Zimin A.V."/>
            <person name="Pertea G."/>
            <person name="Qi P."/>
            <person name="Bennetzen J.L."/>
            <person name="Dai X."/>
            <person name="Dawson M.W."/>
            <person name="Muller H.G."/>
            <person name="Kugler K."/>
            <person name="Rivarola-Duarte L."/>
            <person name="Spannagl M."/>
            <person name="Mayer K.F.X."/>
            <person name="Lu F.H."/>
            <person name="Bevan M.W."/>
            <person name="Leroy P."/>
            <person name="Li P."/>
            <person name="You F.M."/>
            <person name="Sun Q."/>
            <person name="Liu Z."/>
            <person name="Lyons E."/>
            <person name="Wicker T."/>
            <person name="Salzberg S.L."/>
            <person name="Devos K.M."/>
            <person name="Dvorak J."/>
        </authorList>
    </citation>
    <scope>NUCLEOTIDE SEQUENCE [LARGE SCALE GENOMIC DNA]</scope>
    <source>
        <strain evidence="2">cv. AL8/78</strain>
    </source>
</reference>
<dbReference type="PANTHER" id="PTHR34119:SF1">
    <property type="entry name" value="OS04G0394700 PROTEIN"/>
    <property type="match status" value="1"/>
</dbReference>
<feature type="compositionally biased region" description="Basic and acidic residues" evidence="1">
    <location>
        <begin position="682"/>
        <end position="691"/>
    </location>
</feature>
<feature type="compositionally biased region" description="Polar residues" evidence="1">
    <location>
        <begin position="662"/>
        <end position="676"/>
    </location>
</feature>
<dbReference type="PANTHER" id="PTHR34119">
    <property type="entry name" value="HYDROXYPROLINE-RICH GLYCOPROTEIN-LIKE"/>
    <property type="match status" value="1"/>
</dbReference>
<feature type="region of interest" description="Disordered" evidence="1">
    <location>
        <begin position="577"/>
        <end position="601"/>
    </location>
</feature>
<feature type="region of interest" description="Disordered" evidence="1">
    <location>
        <begin position="515"/>
        <end position="552"/>
    </location>
</feature>
<evidence type="ECO:0000313" key="3">
    <source>
        <dbReference type="Proteomes" id="UP000015105"/>
    </source>
</evidence>
<feature type="compositionally biased region" description="Basic and acidic residues" evidence="1">
    <location>
        <begin position="396"/>
        <end position="406"/>
    </location>
</feature>
<name>A0A453BVK9_AEGTS</name>
<feature type="compositionally biased region" description="Polar residues" evidence="1">
    <location>
        <begin position="447"/>
        <end position="460"/>
    </location>
</feature>
<reference evidence="3" key="1">
    <citation type="journal article" date="2014" name="Science">
        <title>Ancient hybridizations among the ancestral genomes of bread wheat.</title>
        <authorList>
            <consortium name="International Wheat Genome Sequencing Consortium,"/>
            <person name="Marcussen T."/>
            <person name="Sandve S.R."/>
            <person name="Heier L."/>
            <person name="Spannagl M."/>
            <person name="Pfeifer M."/>
            <person name="Jakobsen K.S."/>
            <person name="Wulff B.B."/>
            <person name="Steuernagel B."/>
            <person name="Mayer K.F."/>
            <person name="Olsen O.A."/>
        </authorList>
    </citation>
    <scope>NUCLEOTIDE SEQUENCE [LARGE SCALE GENOMIC DNA]</scope>
    <source>
        <strain evidence="3">cv. AL8/78</strain>
    </source>
</reference>
<organism evidence="2 3">
    <name type="scientific">Aegilops tauschii subsp. strangulata</name>
    <name type="common">Goatgrass</name>
    <dbReference type="NCBI Taxonomy" id="200361"/>
    <lineage>
        <taxon>Eukaryota</taxon>
        <taxon>Viridiplantae</taxon>
        <taxon>Streptophyta</taxon>
        <taxon>Embryophyta</taxon>
        <taxon>Tracheophyta</taxon>
        <taxon>Spermatophyta</taxon>
        <taxon>Magnoliopsida</taxon>
        <taxon>Liliopsida</taxon>
        <taxon>Poales</taxon>
        <taxon>Poaceae</taxon>
        <taxon>BOP clade</taxon>
        <taxon>Pooideae</taxon>
        <taxon>Triticodae</taxon>
        <taxon>Triticeae</taxon>
        <taxon>Triticinae</taxon>
        <taxon>Aegilops</taxon>
    </lineage>
</organism>
<proteinExistence type="predicted"/>
<reference evidence="2" key="4">
    <citation type="submission" date="2019-03" db="UniProtKB">
        <authorList>
            <consortium name="EnsemblPlants"/>
        </authorList>
    </citation>
    <scope>IDENTIFICATION</scope>
</reference>
<dbReference type="STRING" id="200361.A0A453BVK9"/>
<dbReference type="SUPFAM" id="SSF103657">
    <property type="entry name" value="BAR/IMD domain-like"/>
    <property type="match status" value="1"/>
</dbReference>
<evidence type="ECO:0000313" key="2">
    <source>
        <dbReference type="EnsemblPlants" id="AET2Gv20648000.2"/>
    </source>
</evidence>
<reference evidence="2" key="5">
    <citation type="journal article" date="2021" name="G3 (Bethesda)">
        <title>Aegilops tauschii genome assembly Aet v5.0 features greater sequence contiguity and improved annotation.</title>
        <authorList>
            <person name="Wang L."/>
            <person name="Zhu T."/>
            <person name="Rodriguez J.C."/>
            <person name="Deal K.R."/>
            <person name="Dubcovsky J."/>
            <person name="McGuire P.E."/>
            <person name="Lux T."/>
            <person name="Spannagl M."/>
            <person name="Mayer K.F.X."/>
            <person name="Baldrich P."/>
            <person name="Meyers B.C."/>
            <person name="Huo N."/>
            <person name="Gu Y.Q."/>
            <person name="Zhou H."/>
            <person name="Devos K.M."/>
            <person name="Bennetzen J.L."/>
            <person name="Unver T."/>
            <person name="Budak H."/>
            <person name="Gulick P.J."/>
            <person name="Galiba G."/>
            <person name="Kalapos B."/>
            <person name="Nelson D.R."/>
            <person name="Li P."/>
            <person name="You F.M."/>
            <person name="Luo M.C."/>
            <person name="Dvorak J."/>
        </authorList>
    </citation>
    <scope>NUCLEOTIDE SEQUENCE [LARGE SCALE GENOMIC DNA]</scope>
    <source>
        <strain evidence="2">cv. AL8/78</strain>
    </source>
</reference>
<sequence>TPLFYSLFSSSHLLSEGIFSLFFLVKLVASGQTWTKLFTIIFRSQNTSSISIKEDIVFSLLHFWSSEIHPVKQETNLPFLPPLPSSNHRRGANWRWFLDSTMKSPLRKFRGLALPHHHKEKKDQRPPPAKLDNLVDAAQEMEEMRTCYDSLLSAAAATTNSVYEFAEAMEEMGTCLLEKTALDCDDDDSGRVLMMLGKAQFELQKFVDNYRTNIINTITNPSESLLKELQVVEEMKDHCDQKREEYETMRSAYKDKGRSRHPKTETFSPEQLQASYLEYQEDATLFIFRMKSLKQGQFLSILTQAARHHAAQLSFFRKGLKYLEALEPHVKAVAEKQHIDYHFSGLDDDTDNDDYSSYQDNHSEGSELSFDYGINFPASRSSMDLDQSNMASPTKPLKEHEQEHGKQIETDFAAPRVKPEFGTQSAPIFADNVLDPSVRLRKLNSPMFSSPLQSSRTNYSYKLPTPADDKISTSAGTNRSPHSDKPESSHVAANLWHSSPLVKDYKPSSLYSGPVKMPSSTERRSSPLVYSYSTSDSKKMKRESFSGPIPSKAGLSKPLFSAAGHRASVNYPPRVMSTKSHGPGSLPSVAPKVPRITSLPTTSPRISELHELPRPPAALDTLWPGLVGYSGPLVSRRQIPTRASPPSNTASPLPRPPAAMTRSYSIPSNSQRTPIITVNKLLESRHSRESSEVSSPPLTPISLADVSRKAIAETTIDTRRMKETS</sequence>
<dbReference type="Proteomes" id="UP000015105">
    <property type="component" value="Chromosome 2D"/>
</dbReference>
<feature type="region of interest" description="Disordered" evidence="1">
    <location>
        <begin position="638"/>
        <end position="706"/>
    </location>
</feature>
<accession>A0A453BVK9</accession>
<evidence type="ECO:0008006" key="4">
    <source>
        <dbReference type="Google" id="ProtNLM"/>
    </source>
</evidence>
<feature type="region of interest" description="Disordered" evidence="1">
    <location>
        <begin position="381"/>
        <end position="406"/>
    </location>
</feature>